<dbReference type="AlphaFoldDB" id="A0AAW2FD57"/>
<gene>
    <name evidence="1" type="ORF">PUN28_012249</name>
</gene>
<keyword evidence="2" id="KW-1185">Reference proteome</keyword>
<name>A0AAW2FD57_9HYME</name>
<comment type="caution">
    <text evidence="1">The sequence shown here is derived from an EMBL/GenBank/DDBJ whole genome shotgun (WGS) entry which is preliminary data.</text>
</comment>
<protein>
    <submittedName>
        <fullName evidence="1">Uncharacterized protein</fullName>
    </submittedName>
</protein>
<sequence length="56" mass="6422">MCYEPLCAVGELIKVVMNQPMSVKHSIFQHLKGRKVFKAPRKKYIPTNGILKYIAC</sequence>
<dbReference type="EMBL" id="JADYXP020000012">
    <property type="protein sequence ID" value="KAL0112868.1"/>
    <property type="molecule type" value="Genomic_DNA"/>
</dbReference>
<dbReference type="Proteomes" id="UP001430953">
    <property type="component" value="Unassembled WGS sequence"/>
</dbReference>
<organism evidence="1 2">
    <name type="scientific">Cardiocondyla obscurior</name>
    <dbReference type="NCBI Taxonomy" id="286306"/>
    <lineage>
        <taxon>Eukaryota</taxon>
        <taxon>Metazoa</taxon>
        <taxon>Ecdysozoa</taxon>
        <taxon>Arthropoda</taxon>
        <taxon>Hexapoda</taxon>
        <taxon>Insecta</taxon>
        <taxon>Pterygota</taxon>
        <taxon>Neoptera</taxon>
        <taxon>Endopterygota</taxon>
        <taxon>Hymenoptera</taxon>
        <taxon>Apocrita</taxon>
        <taxon>Aculeata</taxon>
        <taxon>Formicoidea</taxon>
        <taxon>Formicidae</taxon>
        <taxon>Myrmicinae</taxon>
        <taxon>Cardiocondyla</taxon>
    </lineage>
</organism>
<proteinExistence type="predicted"/>
<reference evidence="1 2" key="1">
    <citation type="submission" date="2023-03" db="EMBL/GenBank/DDBJ databases">
        <title>High recombination rates correlate with genetic variation in Cardiocondyla obscurior ants.</title>
        <authorList>
            <person name="Errbii M."/>
        </authorList>
    </citation>
    <scope>NUCLEOTIDE SEQUENCE [LARGE SCALE GENOMIC DNA]</scope>
    <source>
        <strain evidence="1">Alpha-2009</strain>
        <tissue evidence="1">Whole body</tissue>
    </source>
</reference>
<evidence type="ECO:0000313" key="1">
    <source>
        <dbReference type="EMBL" id="KAL0112868.1"/>
    </source>
</evidence>
<evidence type="ECO:0000313" key="2">
    <source>
        <dbReference type="Proteomes" id="UP001430953"/>
    </source>
</evidence>
<accession>A0AAW2FD57</accession>